<feature type="chain" id="PRO_5043859890" evidence="2">
    <location>
        <begin position="25"/>
        <end position="294"/>
    </location>
</feature>
<keyword evidence="4" id="KW-1185">Reference proteome</keyword>
<feature type="compositionally biased region" description="Polar residues" evidence="1">
    <location>
        <begin position="68"/>
        <end position="78"/>
    </location>
</feature>
<organism evidence="3 4">
    <name type="scientific">Owenia fusiformis</name>
    <name type="common">Polychaete worm</name>
    <dbReference type="NCBI Taxonomy" id="6347"/>
    <lineage>
        <taxon>Eukaryota</taxon>
        <taxon>Metazoa</taxon>
        <taxon>Spiralia</taxon>
        <taxon>Lophotrochozoa</taxon>
        <taxon>Annelida</taxon>
        <taxon>Polychaeta</taxon>
        <taxon>Sedentaria</taxon>
        <taxon>Canalipalpata</taxon>
        <taxon>Sabellida</taxon>
        <taxon>Oweniida</taxon>
        <taxon>Oweniidae</taxon>
        <taxon>Owenia</taxon>
    </lineage>
</organism>
<accession>A0A8J1XKA1</accession>
<feature type="region of interest" description="Disordered" evidence="1">
    <location>
        <begin position="33"/>
        <end position="78"/>
    </location>
</feature>
<evidence type="ECO:0000313" key="3">
    <source>
        <dbReference type="EMBL" id="CAH1798251.1"/>
    </source>
</evidence>
<feature type="compositionally biased region" description="Basic and acidic residues" evidence="1">
    <location>
        <begin position="41"/>
        <end position="52"/>
    </location>
</feature>
<protein>
    <submittedName>
        <fullName evidence="3">Uncharacterized protein</fullName>
    </submittedName>
</protein>
<dbReference type="EMBL" id="CAIIXF020000011">
    <property type="protein sequence ID" value="CAH1798251.1"/>
    <property type="molecule type" value="Genomic_DNA"/>
</dbReference>
<evidence type="ECO:0000313" key="4">
    <source>
        <dbReference type="Proteomes" id="UP000749559"/>
    </source>
</evidence>
<reference evidence="3" key="1">
    <citation type="submission" date="2022-03" db="EMBL/GenBank/DDBJ databases">
        <authorList>
            <person name="Martin C."/>
        </authorList>
    </citation>
    <scope>NUCLEOTIDE SEQUENCE</scope>
</reference>
<gene>
    <name evidence="3" type="ORF">OFUS_LOCUS22413</name>
</gene>
<keyword evidence="2" id="KW-0732">Signal</keyword>
<name>A0A8J1XKA1_OWEFU</name>
<dbReference type="Proteomes" id="UP000749559">
    <property type="component" value="Unassembled WGS sequence"/>
</dbReference>
<evidence type="ECO:0000256" key="2">
    <source>
        <dbReference type="SAM" id="SignalP"/>
    </source>
</evidence>
<feature type="signal peptide" evidence="2">
    <location>
        <begin position="1"/>
        <end position="24"/>
    </location>
</feature>
<proteinExistence type="predicted"/>
<dbReference type="AlphaFoldDB" id="A0A8J1XKA1"/>
<comment type="caution">
    <text evidence="3">The sequence shown here is derived from an EMBL/GenBank/DDBJ whole genome shotgun (WGS) entry which is preliminary data.</text>
</comment>
<evidence type="ECO:0000256" key="1">
    <source>
        <dbReference type="SAM" id="MobiDB-lite"/>
    </source>
</evidence>
<sequence>MDRSRFIQIFLLIALAWIIPGLETRKISGDWPWPTRGPTTLREEQTTTREELTTEGEYQPYSTEEWKTQTNGPEEPTTQDWAWMTTAYRQTRPTTTTQPWTIRSTYRPIRWIYRRCECGINIRVNSTSCTHSDGEGSKIHQNNISEDTCEVDFSVEDLGTRYQYLQSGCEGCLHMLKACPRECVSKARSYWGTEGLYRNLVTDTPWGPREQRLGQAYCERYNGEILPPGAYIFSEHTLPDCDEKFTNMNFYAKLCCAMFDVPVVGKVPIWDYNCNGIIENGEHILANIKESNDV</sequence>